<dbReference type="InterPro" id="IPR001107">
    <property type="entry name" value="Band_7"/>
</dbReference>
<feature type="domain" description="Band 7" evidence="3">
    <location>
        <begin position="305"/>
        <end position="528"/>
    </location>
</feature>
<keyword evidence="2" id="KW-0812">Transmembrane</keyword>
<feature type="transmembrane region" description="Helical" evidence="2">
    <location>
        <begin position="103"/>
        <end position="124"/>
    </location>
</feature>
<feature type="transmembrane region" description="Helical" evidence="2">
    <location>
        <begin position="34"/>
        <end position="52"/>
    </location>
</feature>
<dbReference type="AlphaFoldDB" id="A0A381UJR1"/>
<sequence>MEQQNSKKLGFINGLVLLVVTIGALFLAGSTVGQAGVVLLSIGTLISFFGFIQSHLIDREQVEALEMQELDRSQPPILGKSLFAGAAEDAYPARNARRQFEKWVVPAFSVLVLLSQVLGLLLVFSQLHGELGGWTLFTQASGSALQIMFFALFMVVLFMMGKYSAGLARMDGQELLRPGASYMLLGSVVCTAVVIAEAASFFGQVWDRGITWVVFAVIAVSALENLVTLVLEIYRPRLDDKKARLLYESRLIGLLGQPGGLISTATQALDYQFGFKVSETWFYKYLEQKLALIIAIQVVVLFLSSSFVVVQQNEEAFLERFGKRNDHLLPGFSFKLPWPIDKVYRYKTKKIQNFVLGVLDKDEAAKPNSGDPEDVQVLLWTSQHNHGSSKDPEQNYNMIVASSDVLLDTAASDSVPVNLLTVSIPVQYRINNLTNWVYNTDNAGSMLQKLSMREVTRYLIGVDIHELMGPGRTKAQEELKKAIQRQADISQLGAEIVFVGLQDIHPPVGQNEQSKASGGVAESYEKVNVAQLHSGTNRLGALQYKAGKVPRARGAASELLAKARSESTSKVAKAKAEAGRFDQQLSAFNAAPSVYKTRSKLEAFQRTTKGARKYILSDPANRDIINLELQDKLRSDLLDVTVDPEN</sequence>
<dbReference type="PANTHER" id="PTHR42911:SF1">
    <property type="entry name" value="MODULATOR OF FTSH PROTEASE HFLC"/>
    <property type="match status" value="1"/>
</dbReference>
<feature type="transmembrane region" description="Helical" evidence="2">
    <location>
        <begin position="144"/>
        <end position="161"/>
    </location>
</feature>
<feature type="transmembrane region" description="Helical" evidence="2">
    <location>
        <begin position="290"/>
        <end position="310"/>
    </location>
</feature>
<dbReference type="InterPro" id="IPR010201">
    <property type="entry name" value="HflK"/>
</dbReference>
<dbReference type="PANTHER" id="PTHR42911">
    <property type="entry name" value="MODULATOR OF FTSH PROTEASE HFLC"/>
    <property type="match status" value="1"/>
</dbReference>
<dbReference type="SUPFAM" id="SSF117892">
    <property type="entry name" value="Band 7/SPFH domain"/>
    <property type="match status" value="1"/>
</dbReference>
<organism evidence="4">
    <name type="scientific">marine metagenome</name>
    <dbReference type="NCBI Taxonomy" id="408172"/>
    <lineage>
        <taxon>unclassified sequences</taxon>
        <taxon>metagenomes</taxon>
        <taxon>ecological metagenomes</taxon>
    </lineage>
</organism>
<dbReference type="CDD" id="cd03404">
    <property type="entry name" value="SPFH_HflK"/>
    <property type="match status" value="1"/>
</dbReference>
<protein>
    <recommendedName>
        <fullName evidence="3">Band 7 domain-containing protein</fullName>
    </recommendedName>
</protein>
<proteinExistence type="inferred from homology"/>
<evidence type="ECO:0000313" key="4">
    <source>
        <dbReference type="EMBL" id="SVA28412.1"/>
    </source>
</evidence>
<keyword evidence="2" id="KW-1133">Transmembrane helix</keyword>
<dbReference type="EMBL" id="UINC01006581">
    <property type="protein sequence ID" value="SVA28412.1"/>
    <property type="molecule type" value="Genomic_DNA"/>
</dbReference>
<reference evidence="4" key="1">
    <citation type="submission" date="2018-05" db="EMBL/GenBank/DDBJ databases">
        <authorList>
            <person name="Lanie J.A."/>
            <person name="Ng W.-L."/>
            <person name="Kazmierczak K.M."/>
            <person name="Andrzejewski T.M."/>
            <person name="Davidsen T.M."/>
            <person name="Wayne K.J."/>
            <person name="Tettelin H."/>
            <person name="Glass J.I."/>
            <person name="Rusch D."/>
            <person name="Podicherti R."/>
            <person name="Tsui H.-C.T."/>
            <person name="Winkler M.E."/>
        </authorList>
    </citation>
    <scope>NUCLEOTIDE SEQUENCE</scope>
</reference>
<dbReference type="GO" id="GO:0016020">
    <property type="term" value="C:membrane"/>
    <property type="evidence" value="ECO:0007669"/>
    <property type="project" value="InterPro"/>
</dbReference>
<name>A0A381UJR1_9ZZZZ</name>
<keyword evidence="2" id="KW-0472">Membrane</keyword>
<gene>
    <name evidence="4" type="ORF">METZ01_LOCUS81266</name>
</gene>
<feature type="transmembrane region" description="Helical" evidence="2">
    <location>
        <begin position="9"/>
        <end position="28"/>
    </location>
</feature>
<evidence type="ECO:0000256" key="1">
    <source>
        <dbReference type="ARBA" id="ARBA00006971"/>
    </source>
</evidence>
<feature type="transmembrane region" description="Helical" evidence="2">
    <location>
        <begin position="209"/>
        <end position="234"/>
    </location>
</feature>
<dbReference type="SMART" id="SM00244">
    <property type="entry name" value="PHB"/>
    <property type="match status" value="1"/>
</dbReference>
<dbReference type="Pfam" id="PF01145">
    <property type="entry name" value="Band_7"/>
    <property type="match status" value="1"/>
</dbReference>
<feature type="transmembrane region" description="Helical" evidence="2">
    <location>
        <begin position="182"/>
        <end position="203"/>
    </location>
</feature>
<dbReference type="Gene3D" id="3.30.479.30">
    <property type="entry name" value="Band 7 domain"/>
    <property type="match status" value="1"/>
</dbReference>
<accession>A0A381UJR1</accession>
<evidence type="ECO:0000256" key="2">
    <source>
        <dbReference type="SAM" id="Phobius"/>
    </source>
</evidence>
<dbReference type="InterPro" id="IPR036013">
    <property type="entry name" value="Band_7/SPFH_dom_sf"/>
</dbReference>
<comment type="similarity">
    <text evidence="1">Belongs to the band 7/mec-2 family. HflK subfamily.</text>
</comment>
<evidence type="ECO:0000259" key="3">
    <source>
        <dbReference type="SMART" id="SM00244"/>
    </source>
</evidence>